<sequence>MGNSLTRVNGRLYEVLGPLGEGGFAHVYEVRRGGRRGALKWTRGVTEGEDLERLLLEIQVQRQLQHANVLPLEAAELRRCPGDLGRAEMEALMVFPLATRGSLQTRLEQAAGRGGAAFTEAECLHFFEKLLDAVAALHDLGFAHRDLKPGNVLLSEDDPVEPLLMDFGSVAPLLVQLRGPMDCRKLWEDAARFSSAAYRAPELWDAGAGGAELRVVDGRADVWSLGCVLYAMAFGPFSPFEHPRDGVQQLAIVNGYVSFPHGNMHCGQVFSATFTALIKWILTPDVAERPKLEGVRVCINQLLNPAPRKQPSVKTRRLSSRKSRLNATEGPKPHQDPTADEQGWADFSAFEELEEPNSMSSELSFSMAVRSRSSSAVSKPPLASHSSSIWKVSVVKQASVPSIADERPSSSRDRGLSDPNRRRALSRTGKQLWVKALEAQTTT</sequence>
<proteinExistence type="predicted"/>
<dbReference type="Proteomes" id="UP000440732">
    <property type="component" value="Unassembled WGS sequence"/>
</dbReference>
<dbReference type="OrthoDB" id="248923at2759"/>
<evidence type="ECO:0000313" key="23">
    <source>
        <dbReference type="Proteomes" id="UP000440732"/>
    </source>
</evidence>
<evidence type="ECO:0000313" key="17">
    <source>
        <dbReference type="EMBL" id="KAE9246419.1"/>
    </source>
</evidence>
<evidence type="ECO:0000313" key="21">
    <source>
        <dbReference type="Proteomes" id="UP000437068"/>
    </source>
</evidence>
<dbReference type="PANTHER" id="PTHR45998:SF2">
    <property type="entry name" value="SERINE_THREONINE-PROTEIN KINASE 16"/>
    <property type="match status" value="1"/>
</dbReference>
<comment type="caution">
    <text evidence="11">The sequence shown here is derived from an EMBL/GenBank/DDBJ whole genome shotgun (WGS) entry which is preliminary data.</text>
</comment>
<evidence type="ECO:0000313" key="18">
    <source>
        <dbReference type="EMBL" id="KAE9324070.1"/>
    </source>
</evidence>
<keyword evidence="6" id="KW-0067">ATP-binding</keyword>
<evidence type="ECO:0000256" key="6">
    <source>
        <dbReference type="ARBA" id="ARBA00022840"/>
    </source>
</evidence>
<reference evidence="19 20" key="1">
    <citation type="submission" date="2018-08" db="EMBL/GenBank/DDBJ databases">
        <title>Genomic investigation of the strawberry pathogen Phytophthora fragariae indicates pathogenicity is determined by transcriptional variation in three key races.</title>
        <authorList>
            <person name="Adams T.M."/>
            <person name="Armitage A.D."/>
            <person name="Sobczyk M.K."/>
            <person name="Bates H.J."/>
            <person name="Dunwell J.M."/>
            <person name="Nellist C.F."/>
            <person name="Harrison R.J."/>
        </authorList>
    </citation>
    <scope>NUCLEOTIDE SEQUENCE [LARGE SCALE GENOMIC DNA]</scope>
    <source>
        <strain evidence="18 21">A4</strain>
        <strain evidence="17 22">BC-1</strain>
        <strain evidence="16 26">BC-23</strain>
        <strain evidence="15 20">NOV-27</strain>
        <strain evidence="14 23">NOV-5</strain>
        <strain evidence="13 24">NOV-71</strain>
        <strain evidence="11 19">NOV-9</strain>
        <strain evidence="12 25">SCRP245</strain>
    </source>
</reference>
<dbReference type="EMBL" id="QXGA01000052">
    <property type="protein sequence ID" value="KAE9153966.1"/>
    <property type="molecule type" value="Genomic_DNA"/>
</dbReference>
<dbReference type="Proteomes" id="UP000437068">
    <property type="component" value="Unassembled WGS sequence"/>
</dbReference>
<evidence type="ECO:0000256" key="9">
    <source>
        <dbReference type="SAM" id="MobiDB-lite"/>
    </source>
</evidence>
<dbReference type="PANTHER" id="PTHR45998">
    <property type="entry name" value="SERINE/THREONINE-PROTEIN KINASE 16"/>
    <property type="match status" value="1"/>
</dbReference>
<keyword evidence="2" id="KW-0723">Serine/threonine-protein kinase</keyword>
<dbReference type="Proteomes" id="UP000460718">
    <property type="component" value="Unassembled WGS sequence"/>
</dbReference>
<evidence type="ECO:0000313" key="20">
    <source>
        <dbReference type="Proteomes" id="UP000433483"/>
    </source>
</evidence>
<evidence type="ECO:0000313" key="12">
    <source>
        <dbReference type="EMBL" id="KAE9022118.1"/>
    </source>
</evidence>
<dbReference type="Gene3D" id="1.10.510.10">
    <property type="entry name" value="Transferase(Phosphotransferase) domain 1"/>
    <property type="match status" value="1"/>
</dbReference>
<keyword evidence="3" id="KW-0808">Transferase</keyword>
<dbReference type="Proteomes" id="UP000476176">
    <property type="component" value="Unassembled WGS sequence"/>
</dbReference>
<evidence type="ECO:0000256" key="7">
    <source>
        <dbReference type="ARBA" id="ARBA00047899"/>
    </source>
</evidence>
<evidence type="ECO:0000256" key="3">
    <source>
        <dbReference type="ARBA" id="ARBA00022679"/>
    </source>
</evidence>
<evidence type="ECO:0000313" key="24">
    <source>
        <dbReference type="Proteomes" id="UP000441208"/>
    </source>
</evidence>
<evidence type="ECO:0000259" key="10">
    <source>
        <dbReference type="PROSITE" id="PS50011"/>
    </source>
</evidence>
<comment type="catalytic activity">
    <reaction evidence="7">
        <text>L-threonyl-[protein] + ATP = O-phospho-L-threonyl-[protein] + ADP + H(+)</text>
        <dbReference type="Rhea" id="RHEA:46608"/>
        <dbReference type="Rhea" id="RHEA-COMP:11060"/>
        <dbReference type="Rhea" id="RHEA-COMP:11605"/>
        <dbReference type="ChEBI" id="CHEBI:15378"/>
        <dbReference type="ChEBI" id="CHEBI:30013"/>
        <dbReference type="ChEBI" id="CHEBI:30616"/>
        <dbReference type="ChEBI" id="CHEBI:61977"/>
        <dbReference type="ChEBI" id="CHEBI:456216"/>
        <dbReference type="EC" id="2.7.11.1"/>
    </reaction>
</comment>
<dbReference type="EMBL" id="QXGC01000181">
    <property type="protein sequence ID" value="KAE9245953.1"/>
    <property type="molecule type" value="Genomic_DNA"/>
</dbReference>
<dbReference type="GO" id="GO:0005737">
    <property type="term" value="C:cytoplasm"/>
    <property type="evidence" value="ECO:0007669"/>
    <property type="project" value="TreeGrafter"/>
</dbReference>
<dbReference type="EMBL" id="QXFW01000169">
    <property type="protein sequence ID" value="KAE9022118.1"/>
    <property type="molecule type" value="Genomic_DNA"/>
</dbReference>
<dbReference type="AlphaFoldDB" id="A0A6A3FGD0"/>
<dbReference type="GO" id="GO:0005524">
    <property type="term" value="F:ATP binding"/>
    <property type="evidence" value="ECO:0007669"/>
    <property type="project" value="UniProtKB-KW"/>
</dbReference>
<dbReference type="Proteomes" id="UP000429523">
    <property type="component" value="Unassembled WGS sequence"/>
</dbReference>
<feature type="compositionally biased region" description="Basic residues" evidence="9">
    <location>
        <begin position="314"/>
        <end position="324"/>
    </location>
</feature>
<feature type="compositionally biased region" description="Basic and acidic residues" evidence="9">
    <location>
        <begin position="404"/>
        <end position="421"/>
    </location>
</feature>
<evidence type="ECO:0000256" key="2">
    <source>
        <dbReference type="ARBA" id="ARBA00022527"/>
    </source>
</evidence>
<feature type="region of interest" description="Disordered" evidence="9">
    <location>
        <begin position="399"/>
        <end position="430"/>
    </location>
</feature>
<feature type="region of interest" description="Disordered" evidence="9">
    <location>
        <begin position="308"/>
        <end position="341"/>
    </location>
</feature>
<evidence type="ECO:0000313" key="25">
    <source>
        <dbReference type="Proteomes" id="UP000460718"/>
    </source>
</evidence>
<accession>A0A6A3FGD0</accession>
<feature type="domain" description="Protein kinase" evidence="10">
    <location>
        <begin position="13"/>
        <end position="303"/>
    </location>
</feature>
<keyword evidence="4" id="KW-0547">Nucleotide-binding</keyword>
<keyword evidence="5" id="KW-0418">Kinase</keyword>
<dbReference type="PROSITE" id="PS50011">
    <property type="entry name" value="PROTEIN_KINASE_DOM"/>
    <property type="match status" value="1"/>
</dbReference>
<dbReference type="EMBL" id="QXFZ01000206">
    <property type="protein sequence ID" value="KAE9127000.1"/>
    <property type="molecule type" value="Genomic_DNA"/>
</dbReference>
<evidence type="ECO:0000256" key="4">
    <source>
        <dbReference type="ARBA" id="ARBA00022741"/>
    </source>
</evidence>
<keyword evidence="20" id="KW-1185">Reference proteome</keyword>
<gene>
    <name evidence="18" type="ORF">PF001_g3617</name>
    <name evidence="17" type="ORF">PF002_g6764</name>
    <name evidence="16" type="ORF">PF004_g5041</name>
    <name evidence="15" type="ORF">PF005_g5648</name>
    <name evidence="14" type="ORF">PF006_g1973</name>
    <name evidence="13" type="ORF">PF007_g5776</name>
    <name evidence="11" type="ORF">PF009_g6103</name>
    <name evidence="12" type="ORF">PF011_g4628</name>
</gene>
<dbReference type="EC" id="2.7.11.1" evidence="1"/>
<protein>
    <recommendedName>
        <fullName evidence="1">non-specific serine/threonine protein kinase</fullName>
        <ecNumber evidence="1">2.7.11.1</ecNumber>
    </recommendedName>
</protein>
<evidence type="ECO:0000313" key="16">
    <source>
        <dbReference type="EMBL" id="KAE9245953.1"/>
    </source>
</evidence>
<evidence type="ECO:0000313" key="14">
    <source>
        <dbReference type="EMBL" id="KAE9153966.1"/>
    </source>
</evidence>
<dbReference type="Proteomes" id="UP000433483">
    <property type="component" value="Unassembled WGS sequence"/>
</dbReference>
<evidence type="ECO:0000313" key="11">
    <source>
        <dbReference type="EMBL" id="KAE8944213.1"/>
    </source>
</evidence>
<evidence type="ECO:0000313" key="15">
    <source>
        <dbReference type="EMBL" id="KAE9225164.1"/>
    </source>
</evidence>
<dbReference type="EMBL" id="QXGD01000239">
    <property type="protein sequence ID" value="KAE9246419.1"/>
    <property type="molecule type" value="Genomic_DNA"/>
</dbReference>
<dbReference type="Proteomes" id="UP000441208">
    <property type="component" value="Unassembled WGS sequence"/>
</dbReference>
<evidence type="ECO:0000313" key="22">
    <source>
        <dbReference type="Proteomes" id="UP000440367"/>
    </source>
</evidence>
<dbReference type="InterPro" id="IPR008271">
    <property type="entry name" value="Ser/Thr_kinase_AS"/>
</dbReference>
<name>A0A6A3FGD0_9STRA</name>
<dbReference type="Proteomes" id="UP000440367">
    <property type="component" value="Unassembled WGS sequence"/>
</dbReference>
<organism evidence="11 19">
    <name type="scientific">Phytophthora fragariae</name>
    <dbReference type="NCBI Taxonomy" id="53985"/>
    <lineage>
        <taxon>Eukaryota</taxon>
        <taxon>Sar</taxon>
        <taxon>Stramenopiles</taxon>
        <taxon>Oomycota</taxon>
        <taxon>Peronosporomycetes</taxon>
        <taxon>Peronosporales</taxon>
        <taxon>Peronosporaceae</taxon>
        <taxon>Phytophthora</taxon>
    </lineage>
</organism>
<evidence type="ECO:0000313" key="26">
    <source>
        <dbReference type="Proteomes" id="UP000476176"/>
    </source>
</evidence>
<dbReference type="InterPro" id="IPR052239">
    <property type="entry name" value="Ser/Thr-specific_kinases"/>
</dbReference>
<evidence type="ECO:0000256" key="1">
    <source>
        <dbReference type="ARBA" id="ARBA00012513"/>
    </source>
</evidence>
<dbReference type="InterPro" id="IPR000719">
    <property type="entry name" value="Prot_kinase_dom"/>
</dbReference>
<dbReference type="PROSITE" id="PS00108">
    <property type="entry name" value="PROTEIN_KINASE_ST"/>
    <property type="match status" value="1"/>
</dbReference>
<dbReference type="EMBL" id="QXGB01000198">
    <property type="protein sequence ID" value="KAE9225164.1"/>
    <property type="molecule type" value="Genomic_DNA"/>
</dbReference>
<evidence type="ECO:0000313" key="19">
    <source>
        <dbReference type="Proteomes" id="UP000429523"/>
    </source>
</evidence>
<dbReference type="InterPro" id="IPR011009">
    <property type="entry name" value="Kinase-like_dom_sf"/>
</dbReference>
<evidence type="ECO:0000256" key="5">
    <source>
        <dbReference type="ARBA" id="ARBA00022777"/>
    </source>
</evidence>
<dbReference type="GO" id="GO:0004674">
    <property type="term" value="F:protein serine/threonine kinase activity"/>
    <property type="evidence" value="ECO:0007669"/>
    <property type="project" value="UniProtKB-KW"/>
</dbReference>
<evidence type="ECO:0000256" key="8">
    <source>
        <dbReference type="ARBA" id="ARBA00048679"/>
    </source>
</evidence>
<dbReference type="SUPFAM" id="SSF56112">
    <property type="entry name" value="Protein kinase-like (PK-like)"/>
    <property type="match status" value="1"/>
</dbReference>
<comment type="catalytic activity">
    <reaction evidence="8">
        <text>L-seryl-[protein] + ATP = O-phospho-L-seryl-[protein] + ADP + H(+)</text>
        <dbReference type="Rhea" id="RHEA:17989"/>
        <dbReference type="Rhea" id="RHEA-COMP:9863"/>
        <dbReference type="Rhea" id="RHEA-COMP:11604"/>
        <dbReference type="ChEBI" id="CHEBI:15378"/>
        <dbReference type="ChEBI" id="CHEBI:29999"/>
        <dbReference type="ChEBI" id="CHEBI:30616"/>
        <dbReference type="ChEBI" id="CHEBI:83421"/>
        <dbReference type="ChEBI" id="CHEBI:456216"/>
        <dbReference type="EC" id="2.7.11.1"/>
    </reaction>
</comment>
<dbReference type="Pfam" id="PF00069">
    <property type="entry name" value="Pkinase"/>
    <property type="match status" value="1"/>
</dbReference>
<dbReference type="EMBL" id="QXGE01000115">
    <property type="protein sequence ID" value="KAE9324070.1"/>
    <property type="molecule type" value="Genomic_DNA"/>
</dbReference>
<dbReference type="SMART" id="SM00220">
    <property type="entry name" value="S_TKc"/>
    <property type="match status" value="1"/>
</dbReference>
<dbReference type="EMBL" id="QXGF01000215">
    <property type="protein sequence ID" value="KAE8944213.1"/>
    <property type="molecule type" value="Genomic_DNA"/>
</dbReference>
<evidence type="ECO:0000313" key="13">
    <source>
        <dbReference type="EMBL" id="KAE9127000.1"/>
    </source>
</evidence>